<gene>
    <name evidence="2" type="ORF">Poly21_39960</name>
</gene>
<name>A0A5C6C1T7_9BACT</name>
<evidence type="ECO:0000313" key="3">
    <source>
        <dbReference type="Proteomes" id="UP000319908"/>
    </source>
</evidence>
<sequence>MITLRRPTELELLRCTRNQSNDALSYQEVGETWGAMPANYFHNEHAVDLGRGEACFAAACENLQQGRCLQLPWVSLFRDGPLFVGQDTAIVARVMRVWTLNCCRVVDVRSPTKTDGGHCFSFAVGTLGRHIMIGEERFTVAFDPNTEKVRFSIRSFSRASSIAAGIGTPVIRYYQRRFVDSVARAMQQDLQATATSG</sequence>
<accession>A0A5C6C1T7</accession>
<dbReference type="InterPro" id="IPR018960">
    <property type="entry name" value="DUF1990"/>
</dbReference>
<organism evidence="2 3">
    <name type="scientific">Allorhodopirellula heiligendammensis</name>
    <dbReference type="NCBI Taxonomy" id="2714739"/>
    <lineage>
        <taxon>Bacteria</taxon>
        <taxon>Pseudomonadati</taxon>
        <taxon>Planctomycetota</taxon>
        <taxon>Planctomycetia</taxon>
        <taxon>Pirellulales</taxon>
        <taxon>Pirellulaceae</taxon>
        <taxon>Allorhodopirellula</taxon>
    </lineage>
</organism>
<dbReference type="Proteomes" id="UP000319908">
    <property type="component" value="Unassembled WGS sequence"/>
</dbReference>
<proteinExistence type="predicted"/>
<dbReference type="AlphaFoldDB" id="A0A5C6C1T7"/>
<feature type="domain" description="DUF1990" evidence="1">
    <location>
        <begin position="25"/>
        <end position="184"/>
    </location>
</feature>
<dbReference type="Pfam" id="PF09348">
    <property type="entry name" value="DUF1990"/>
    <property type="match status" value="1"/>
</dbReference>
<evidence type="ECO:0000313" key="2">
    <source>
        <dbReference type="EMBL" id="TWU16789.1"/>
    </source>
</evidence>
<dbReference type="PANTHER" id="PTHR34202:SF1">
    <property type="entry name" value="UPF0548 PROTEIN"/>
    <property type="match status" value="1"/>
</dbReference>
<dbReference type="OrthoDB" id="120660at2"/>
<evidence type="ECO:0000259" key="1">
    <source>
        <dbReference type="Pfam" id="PF09348"/>
    </source>
</evidence>
<protein>
    <recommendedName>
        <fullName evidence="1">DUF1990 domain-containing protein</fullName>
    </recommendedName>
</protein>
<dbReference type="PANTHER" id="PTHR34202">
    <property type="entry name" value="UPF0548 PROTEIN"/>
    <property type="match status" value="1"/>
</dbReference>
<dbReference type="EMBL" id="SJPU01000002">
    <property type="protein sequence ID" value="TWU16789.1"/>
    <property type="molecule type" value="Genomic_DNA"/>
</dbReference>
<dbReference type="RefSeq" id="WP_146408351.1">
    <property type="nucleotide sequence ID" value="NZ_SJPU01000002.1"/>
</dbReference>
<keyword evidence="3" id="KW-1185">Reference proteome</keyword>
<reference evidence="2 3" key="1">
    <citation type="journal article" date="2020" name="Antonie Van Leeuwenhoek">
        <title>Rhodopirellula heiligendammensis sp. nov., Rhodopirellula pilleata sp. nov., and Rhodopirellula solitaria sp. nov. isolated from natural or artificial marine surfaces in Northern Germany and California, USA, and emended description of the genus Rhodopirellula.</title>
        <authorList>
            <person name="Kallscheuer N."/>
            <person name="Wiegand S."/>
            <person name="Jogler M."/>
            <person name="Boedeker C."/>
            <person name="Peeters S.H."/>
            <person name="Rast P."/>
            <person name="Heuer A."/>
            <person name="Jetten M.S.M."/>
            <person name="Rohde M."/>
            <person name="Jogler C."/>
        </authorList>
    </citation>
    <scope>NUCLEOTIDE SEQUENCE [LARGE SCALE GENOMIC DNA]</scope>
    <source>
        <strain evidence="2 3">Poly21</strain>
    </source>
</reference>
<comment type="caution">
    <text evidence="2">The sequence shown here is derived from an EMBL/GenBank/DDBJ whole genome shotgun (WGS) entry which is preliminary data.</text>
</comment>